<dbReference type="EMBL" id="LELG01000080">
    <property type="protein sequence ID" value="KMQ80486.1"/>
    <property type="molecule type" value="Genomic_DNA"/>
</dbReference>
<dbReference type="InterPro" id="IPR041881">
    <property type="entry name" value="PqqD_sf"/>
</dbReference>
<protein>
    <submittedName>
        <fullName evidence="1">Coenzyme PQQ synthesis protein D</fullName>
    </submittedName>
</protein>
<dbReference type="Proteomes" id="UP000242951">
    <property type="component" value="Unassembled WGS sequence"/>
</dbReference>
<keyword evidence="2" id="KW-1185">Reference proteome</keyword>
<comment type="caution">
    <text evidence="1">The sequence shown here is derived from an EMBL/GenBank/DDBJ whole genome shotgun (WGS) entry which is preliminary data.</text>
</comment>
<organism evidence="1 2">
    <name type="scientific">Candidatus Burkholderia pumila</name>
    <dbReference type="NCBI Taxonomy" id="1090375"/>
    <lineage>
        <taxon>Bacteria</taxon>
        <taxon>Pseudomonadati</taxon>
        <taxon>Pseudomonadota</taxon>
        <taxon>Betaproteobacteria</taxon>
        <taxon>Burkholderiales</taxon>
        <taxon>Burkholderiaceae</taxon>
        <taxon>Burkholderia</taxon>
    </lineage>
</organism>
<sequence length="87" mass="9919">MNRRTHVSERAGPCPRLRPLFHIRWRAKRASCAIVHPFGSVELSRSTGKILTLSDGVRELEARFHASGFAADVYRFIDEARGRGWID</sequence>
<dbReference type="Gene3D" id="1.10.10.1150">
    <property type="entry name" value="Coenzyme PQQ synthesis protein D (PqqD)"/>
    <property type="match status" value="1"/>
</dbReference>
<name>A0ABR5HM78_9BURK</name>
<accession>A0ABR5HM78</accession>
<proteinExistence type="predicted"/>
<evidence type="ECO:0000313" key="1">
    <source>
        <dbReference type="EMBL" id="KMQ80486.1"/>
    </source>
</evidence>
<reference evidence="1 2" key="1">
    <citation type="submission" date="2015-06" db="EMBL/GenBank/DDBJ databases">
        <title>Comparative genomics of Burkholderia leaf nodule symbionts.</title>
        <authorList>
            <person name="Carlier A."/>
            <person name="Eberl L."/>
            <person name="Pinto-Carbo M."/>
        </authorList>
    </citation>
    <scope>NUCLEOTIDE SEQUENCE [LARGE SCALE GENOMIC DNA]</scope>
    <source>
        <strain evidence="1 2">UZHbot3</strain>
    </source>
</reference>
<gene>
    <name evidence="1" type="ORF">BPMI_03470c</name>
</gene>
<evidence type="ECO:0000313" key="2">
    <source>
        <dbReference type="Proteomes" id="UP000242951"/>
    </source>
</evidence>